<gene>
    <name evidence="18" type="ORF">BES34_012505</name>
</gene>
<dbReference type="EC" id="1.1.3.6" evidence="13"/>
<dbReference type="PANTHER" id="PTHR47470">
    <property type="entry name" value="CHOLESTEROL OXIDASE"/>
    <property type="match status" value="1"/>
</dbReference>
<evidence type="ECO:0000256" key="11">
    <source>
        <dbReference type="ARBA" id="ARBA00038856"/>
    </source>
</evidence>
<evidence type="ECO:0000256" key="4">
    <source>
        <dbReference type="ARBA" id="ARBA00022630"/>
    </source>
</evidence>
<keyword evidence="5" id="KW-0274">FAD</keyword>
<comment type="caution">
    <text evidence="18">The sequence shown here is derived from an EMBL/GenBank/DDBJ whole genome shotgun (WGS) entry which is preliminary data.</text>
</comment>
<dbReference type="InterPro" id="IPR007867">
    <property type="entry name" value="GMC_OxRtase_C"/>
</dbReference>
<dbReference type="Proteomes" id="UP000094669">
    <property type="component" value="Unassembled WGS sequence"/>
</dbReference>
<keyword evidence="4" id="KW-0285">Flavoprotein</keyword>
<sequence length="570" mass="63946">MYEALIIGSGFGGAVIGCRLSKKWGKKVLILERGKRYPKGSFPRSPHAMSRNFWNVPEDPNPFRARQFRNLNETGLFDIRNYPNMDVVLSAGLGGGSLIYANVFLEPPEDIFDERWPIESKKKDLVPYYKVVKEVLGSRPIPQNGDPARKIVRTELYQRFAREGGRDSKLANINVFFGNDFKKPLEVGLQEKNKYGAVQTSCTYCAECDIGCNTHSKNTLDLNYLFVAENKYKAEIRTEHLVVKIVPLGKNKTEDSKSTGENGYRVHYIDLKTGKSLYSDTNRVILSAGTLGTTELLLKCKEEFKTLPAISGRLGKRFSGNGDFLSFVIKGKEPTDPNYGPVITQYTDYNLFKDYDSKHAFVLEDASYPVFASYFMEGAIPWFLRIGFFLRVIGEVFARFFTGKIFGRIGFLLSEMFNNNLSYSSAVLLCMGIDRADGEMYLDKKRKSLQVKWPQKNSMPLYESIQKVTKDFAEFTKAESHLPLPTWSWPIRNNVTVHPLGGCVIATSESEGVCSSDPKNFGQVFRYQGLYVSDGSLIPTAVGANPSMTIAALSERVAEGITGSKSTSRL</sequence>
<feature type="domain" description="Glucose-methanol-choline oxidoreductase C-terminal" evidence="17">
    <location>
        <begin position="496"/>
        <end position="553"/>
    </location>
</feature>
<dbReference type="SUPFAM" id="SSF51905">
    <property type="entry name" value="FAD/NAD(P)-binding domain"/>
    <property type="match status" value="1"/>
</dbReference>
<feature type="domain" description="Glucose-methanol-choline oxidoreductase N-terminal" evidence="16">
    <location>
        <begin position="61"/>
        <end position="299"/>
    </location>
</feature>
<dbReference type="Pfam" id="PF05199">
    <property type="entry name" value="GMC_oxred_C"/>
    <property type="match status" value="1"/>
</dbReference>
<evidence type="ECO:0000256" key="10">
    <source>
        <dbReference type="ARBA" id="ARBA00023235"/>
    </source>
</evidence>
<keyword evidence="6" id="KW-0560">Oxidoreductase</keyword>
<keyword evidence="7" id="KW-0443">Lipid metabolism</keyword>
<dbReference type="PANTHER" id="PTHR47470:SF1">
    <property type="entry name" value="FAD-DEPENDENT OXIDOREDUCTASE 2 FAD BINDING DOMAIN-CONTAINING PROTEIN"/>
    <property type="match status" value="1"/>
</dbReference>
<keyword evidence="8" id="KW-1207">Sterol metabolism</keyword>
<dbReference type="Gene3D" id="3.50.50.60">
    <property type="entry name" value="FAD/NAD(P)-binding domain"/>
    <property type="match status" value="3"/>
</dbReference>
<evidence type="ECO:0000259" key="17">
    <source>
        <dbReference type="Pfam" id="PF05199"/>
    </source>
</evidence>
<evidence type="ECO:0000313" key="18">
    <source>
        <dbReference type="EMBL" id="PNV74784.1"/>
    </source>
</evidence>
<dbReference type="EC" id="5.3.3.1" evidence="11"/>
<evidence type="ECO:0000256" key="8">
    <source>
        <dbReference type="ARBA" id="ARBA00023166"/>
    </source>
</evidence>
<accession>A0ABX4YHQ9</accession>
<organism evidence="18 19">
    <name type="scientific">Leptospira inadai serovar Lyme</name>
    <dbReference type="NCBI Taxonomy" id="293084"/>
    <lineage>
        <taxon>Bacteria</taxon>
        <taxon>Pseudomonadati</taxon>
        <taxon>Spirochaetota</taxon>
        <taxon>Spirochaetia</taxon>
        <taxon>Leptospirales</taxon>
        <taxon>Leptospiraceae</taxon>
        <taxon>Leptospira</taxon>
    </lineage>
</organism>
<dbReference type="Pfam" id="PF00732">
    <property type="entry name" value="GMC_oxred_N"/>
    <property type="match status" value="1"/>
</dbReference>
<evidence type="ECO:0000256" key="15">
    <source>
        <dbReference type="ARBA" id="ARBA00049778"/>
    </source>
</evidence>
<evidence type="ECO:0000256" key="13">
    <source>
        <dbReference type="ARBA" id="ARBA00049723"/>
    </source>
</evidence>
<dbReference type="InterPro" id="IPR036188">
    <property type="entry name" value="FAD/NAD-bd_sf"/>
</dbReference>
<evidence type="ECO:0000256" key="12">
    <source>
        <dbReference type="ARBA" id="ARBA00049645"/>
    </source>
</evidence>
<dbReference type="InterPro" id="IPR000172">
    <property type="entry name" value="GMC_OxRdtase_N"/>
</dbReference>
<name>A0ABX4YHQ9_9LEPT</name>
<evidence type="ECO:0000256" key="6">
    <source>
        <dbReference type="ARBA" id="ARBA00023002"/>
    </source>
</evidence>
<evidence type="ECO:0000256" key="2">
    <source>
        <dbReference type="ARBA" id="ARBA00010790"/>
    </source>
</evidence>
<dbReference type="EMBL" id="MCRM02000011">
    <property type="protein sequence ID" value="PNV74784.1"/>
    <property type="molecule type" value="Genomic_DNA"/>
</dbReference>
<keyword evidence="9" id="KW-0753">Steroid metabolism</keyword>
<comment type="pathway">
    <text evidence="12">Steroid metabolism; cholesterol degradation.</text>
</comment>
<evidence type="ECO:0000256" key="3">
    <source>
        <dbReference type="ARBA" id="ARBA00022548"/>
    </source>
</evidence>
<dbReference type="Pfam" id="PF13450">
    <property type="entry name" value="NAD_binding_8"/>
    <property type="match status" value="1"/>
</dbReference>
<proteinExistence type="inferred from homology"/>
<evidence type="ECO:0000256" key="1">
    <source>
        <dbReference type="ARBA" id="ARBA00001974"/>
    </source>
</evidence>
<keyword evidence="10" id="KW-0413">Isomerase</keyword>
<dbReference type="RefSeq" id="WP_010414626.1">
    <property type="nucleotide sequence ID" value="NZ_MCRM02000011.1"/>
</dbReference>
<evidence type="ECO:0000256" key="14">
    <source>
        <dbReference type="ARBA" id="ARBA00049744"/>
    </source>
</evidence>
<protein>
    <recommendedName>
        <fullName evidence="14">Cholesterol oxidase</fullName>
        <ecNumber evidence="13">1.1.3.6</ecNumber>
        <ecNumber evidence="11">5.3.3.1</ecNumber>
    </recommendedName>
    <alternativeName>
        <fullName evidence="15">Cholesterol isomerase</fullName>
    </alternativeName>
</protein>
<reference evidence="18" key="1">
    <citation type="submission" date="2018-01" db="EMBL/GenBank/DDBJ databases">
        <title>Genomic characterization of Leptospira inadai serogroup Lyme isolated from captured rat in Brazil and comparative analysis with human reference strain.</title>
        <authorList>
            <person name="Moreno L.Z."/>
            <person name="Loureiro A.P."/>
            <person name="Miraglia F."/>
            <person name="Kremer F.S."/>
            <person name="Eslabao M.R."/>
            <person name="Dellagostin O.A."/>
            <person name="Lilenbaum W."/>
            <person name="Moreno A.M."/>
        </authorList>
    </citation>
    <scope>NUCLEOTIDE SEQUENCE [LARGE SCALE GENOMIC DNA]</scope>
    <source>
        <strain evidence="18">M34/99</strain>
    </source>
</reference>
<evidence type="ECO:0000256" key="5">
    <source>
        <dbReference type="ARBA" id="ARBA00022827"/>
    </source>
</evidence>
<comment type="similarity">
    <text evidence="2">Belongs to the GMC oxidoreductase family.</text>
</comment>
<keyword evidence="3" id="KW-0153">Cholesterol metabolism</keyword>
<keyword evidence="19" id="KW-1185">Reference proteome</keyword>
<evidence type="ECO:0000256" key="9">
    <source>
        <dbReference type="ARBA" id="ARBA00023221"/>
    </source>
</evidence>
<evidence type="ECO:0000259" key="16">
    <source>
        <dbReference type="Pfam" id="PF00732"/>
    </source>
</evidence>
<comment type="cofactor">
    <cofactor evidence="1">
        <name>FAD</name>
        <dbReference type="ChEBI" id="CHEBI:57692"/>
    </cofactor>
</comment>
<evidence type="ECO:0000313" key="19">
    <source>
        <dbReference type="Proteomes" id="UP000094669"/>
    </source>
</evidence>
<evidence type="ECO:0000256" key="7">
    <source>
        <dbReference type="ARBA" id="ARBA00023098"/>
    </source>
</evidence>
<dbReference type="InterPro" id="IPR052542">
    <property type="entry name" value="Cholesterol_Oxidase"/>
</dbReference>